<evidence type="ECO:0000259" key="2">
    <source>
        <dbReference type="PROSITE" id="PS01179"/>
    </source>
</evidence>
<feature type="compositionally biased region" description="Low complexity" evidence="1">
    <location>
        <begin position="338"/>
        <end position="355"/>
    </location>
</feature>
<proteinExistence type="predicted"/>
<dbReference type="InterPro" id="IPR011993">
    <property type="entry name" value="PH-like_dom_sf"/>
</dbReference>
<reference evidence="3 4" key="1">
    <citation type="submission" date="2017-06" db="EMBL/GenBank/DDBJ databases">
        <title>A platform for efficient transgenesis in Macrostomum lignano, a flatworm model organism for stem cell research.</title>
        <authorList>
            <person name="Berezikov E."/>
        </authorList>
    </citation>
    <scope>NUCLEOTIDE SEQUENCE [LARGE SCALE GENOMIC DNA]</scope>
    <source>
        <strain evidence="3">DV1</strain>
        <tissue evidence="3">Whole organism</tissue>
    </source>
</reference>
<name>A0A267E2K9_9PLAT</name>
<protein>
    <recommendedName>
        <fullName evidence="2">PID domain-containing protein</fullName>
    </recommendedName>
</protein>
<dbReference type="InterPro" id="IPR006020">
    <property type="entry name" value="PTB/PI_dom"/>
</dbReference>
<dbReference type="STRING" id="282301.A0A267E2K9"/>
<feature type="domain" description="PID" evidence="2">
    <location>
        <begin position="22"/>
        <end position="168"/>
    </location>
</feature>
<feature type="region of interest" description="Disordered" evidence="1">
    <location>
        <begin position="288"/>
        <end position="377"/>
    </location>
</feature>
<evidence type="ECO:0000313" key="3">
    <source>
        <dbReference type="EMBL" id="PAA55780.1"/>
    </source>
</evidence>
<dbReference type="SMART" id="SM00462">
    <property type="entry name" value="PTB"/>
    <property type="match status" value="1"/>
</dbReference>
<dbReference type="OrthoDB" id="10039052at2759"/>
<dbReference type="EMBL" id="NIVC01002708">
    <property type="protein sequence ID" value="PAA55780.1"/>
    <property type="molecule type" value="Genomic_DNA"/>
</dbReference>
<dbReference type="SUPFAM" id="SSF50729">
    <property type="entry name" value="PH domain-like"/>
    <property type="match status" value="1"/>
</dbReference>
<gene>
    <name evidence="3" type="ORF">BOX15_Mlig022478g5</name>
</gene>
<evidence type="ECO:0000256" key="1">
    <source>
        <dbReference type="SAM" id="MobiDB-lite"/>
    </source>
</evidence>
<dbReference type="PROSITE" id="PS01179">
    <property type="entry name" value="PID"/>
    <property type="match status" value="1"/>
</dbReference>
<comment type="caution">
    <text evidence="3">The sequence shown here is derived from an EMBL/GenBank/DDBJ whole genome shotgun (WGS) entry which is preliminary data.</text>
</comment>
<organism evidence="3 4">
    <name type="scientific">Macrostomum lignano</name>
    <dbReference type="NCBI Taxonomy" id="282301"/>
    <lineage>
        <taxon>Eukaryota</taxon>
        <taxon>Metazoa</taxon>
        <taxon>Spiralia</taxon>
        <taxon>Lophotrochozoa</taxon>
        <taxon>Platyhelminthes</taxon>
        <taxon>Rhabditophora</taxon>
        <taxon>Macrostomorpha</taxon>
        <taxon>Macrostomida</taxon>
        <taxon>Macrostomidae</taxon>
        <taxon>Macrostomum</taxon>
    </lineage>
</organism>
<feature type="compositionally biased region" description="Pro residues" evidence="1">
    <location>
        <begin position="300"/>
        <end position="311"/>
    </location>
</feature>
<dbReference type="PANTHER" id="PTHR11232:SF45">
    <property type="entry name" value="GENE 7694-RELATED"/>
    <property type="match status" value="1"/>
</dbReference>
<dbReference type="AlphaFoldDB" id="A0A267E2K9"/>
<dbReference type="PANTHER" id="PTHR11232">
    <property type="entry name" value="PHOSPHOTYROSINE INTERACTION DOMAIN-CONTAINING FAMILY MEMBER"/>
    <property type="match status" value="1"/>
</dbReference>
<feature type="compositionally biased region" description="Polar residues" evidence="1">
    <location>
        <begin position="223"/>
        <end position="239"/>
    </location>
</feature>
<dbReference type="Proteomes" id="UP000215902">
    <property type="component" value="Unassembled WGS sequence"/>
</dbReference>
<keyword evidence="4" id="KW-1185">Reference proteome</keyword>
<evidence type="ECO:0000313" key="4">
    <source>
        <dbReference type="Proteomes" id="UP000215902"/>
    </source>
</evidence>
<feature type="region of interest" description="Disordered" evidence="1">
    <location>
        <begin position="215"/>
        <end position="249"/>
    </location>
</feature>
<dbReference type="InterPro" id="IPR051133">
    <property type="entry name" value="Adapter_Engulfment-Domain"/>
</dbReference>
<sequence length="377" mass="41369">MAMPDTQSSQRLYPDEDLRRRDGVSFQCKFEGTYPAAEAKGIHVVQRASEKMREGKSRRKESGVKQAPMVSVHISVQGIEVFSGEEVVTKTHLMKVPIEKISYIARDPADRHYLAIVYETSPPKAAEKAEFECTLFKHDINKTRDMVLTLNQAFDLAYEMRVKEGKIPKVSLKEQVDIYRSRLKQLSEQVPADKLNEFLRLLNITEVTEIRGVGGDAKAPHTMVTQPSEDATAQPTTRPSASGAATATVAASAAATTPAKPLLQTASATSAAKPQPEVILDFDTDQSWAPVQQQQQQTVAPPPSRPAPNPFPQQQQQQQGGFNSDSFFGAPFVPPTTSSAAAAPSASAQQQQQQQDLMRLGFGPMDADFEFDPLKTK</sequence>
<feature type="compositionally biased region" description="Low complexity" evidence="1">
    <location>
        <begin position="240"/>
        <end position="249"/>
    </location>
</feature>
<accession>A0A267E2K9</accession>
<dbReference type="Gene3D" id="2.30.29.30">
    <property type="entry name" value="Pleckstrin-homology domain (PH domain)/Phosphotyrosine-binding domain (PTB)"/>
    <property type="match status" value="1"/>
</dbReference>
<dbReference type="Pfam" id="PF00640">
    <property type="entry name" value="PID"/>
    <property type="match status" value="1"/>
</dbReference>